<gene>
    <name evidence="2" type="ORF">RMCB_2167</name>
</gene>
<sequence length="527" mass="57253">MLIHSGLIVDGTGNPGYRAAVYVRDGHMRIVRGSTEHIKADRTIDASGLTIAPGFIDIHSHSDLLLLDTPNPDFKIRQGVTTEILGVDGLSYAPFNDLDSLKSFVAQNAGIGGYPGIEYTWRTVGEYLDRFDRRSVVNVGTFVGNTALRVSAVGWGNQPASRREIRNMQAILRSAMHDGALGMSTGLDYPPGCHADTQELIELARVVTEMGGVYHTHVRYRKGDQYLDPFIEALQIGRESGVPVHITHFSRVARPDGGGAKGLLDLIDNARAEGIDVTFDSYPYQWGGSRLALLLPEWIQRDGYSATCSRLHDPDVRLRLAAELDEGATAQYDVSKPYSDIRIGGLTATGHTAFEGRYLSEIVAALGVSPAEAICDLVAENPTASFTRTSADPMTLWRFVCHPLGMIASDAVTTALAPSPRVYGSFPRVLGDFVREENLLTLPEAIRKMTSYPAQRLGLTGRGLIADGMIADITVFDAQTVRAPATYERPRLLAEGVKYVIVSGSIVLDDTEMTSNTPGRKVGTTFL</sequence>
<proteinExistence type="predicted"/>
<feature type="domain" description="Amidohydrolase 3" evidence="1">
    <location>
        <begin position="42"/>
        <end position="507"/>
    </location>
</feature>
<dbReference type="Gene3D" id="2.30.40.10">
    <property type="entry name" value="Urease, subunit C, domain 1"/>
    <property type="match status" value="1"/>
</dbReference>
<dbReference type="InterPro" id="IPR013108">
    <property type="entry name" value="Amidohydro_3"/>
</dbReference>
<evidence type="ECO:0000313" key="3">
    <source>
        <dbReference type="Proteomes" id="UP000069620"/>
    </source>
</evidence>
<dbReference type="STRING" id="146020.RMCB_2167"/>
<dbReference type="AlphaFoldDB" id="A0A100VY60"/>
<name>A0A100VY60_9MYCO</name>
<accession>A0A100VY60</accession>
<dbReference type="InterPro" id="IPR032466">
    <property type="entry name" value="Metal_Hydrolase"/>
</dbReference>
<dbReference type="EMBL" id="BCSX01000021">
    <property type="protein sequence ID" value="GAS88071.1"/>
    <property type="molecule type" value="Genomic_DNA"/>
</dbReference>
<comment type="caution">
    <text evidence="2">The sequence shown here is derived from an EMBL/GenBank/DDBJ whole genome shotgun (WGS) entry which is preliminary data.</text>
</comment>
<evidence type="ECO:0000259" key="1">
    <source>
        <dbReference type="Pfam" id="PF07969"/>
    </source>
</evidence>
<dbReference type="SUPFAM" id="SSF51556">
    <property type="entry name" value="Metallo-dependent hydrolases"/>
    <property type="match status" value="1"/>
</dbReference>
<dbReference type="GO" id="GO:0005829">
    <property type="term" value="C:cytosol"/>
    <property type="evidence" value="ECO:0007669"/>
    <property type="project" value="TreeGrafter"/>
</dbReference>
<dbReference type="Pfam" id="PF07969">
    <property type="entry name" value="Amidohydro_3"/>
    <property type="match status" value="1"/>
</dbReference>
<dbReference type="Proteomes" id="UP000069620">
    <property type="component" value="Unassembled WGS sequence"/>
</dbReference>
<dbReference type="PANTHER" id="PTHR11647">
    <property type="entry name" value="HYDRANTOINASE/DIHYDROPYRIMIDINASE FAMILY MEMBER"/>
    <property type="match status" value="1"/>
</dbReference>
<protein>
    <recommendedName>
        <fullName evidence="1">Amidohydrolase 3 domain-containing protein</fullName>
    </recommendedName>
</protein>
<reference evidence="3" key="2">
    <citation type="submission" date="2016-02" db="EMBL/GenBank/DDBJ databases">
        <title>Draft genome sequence of five rapidly growing Mycobacterium species.</title>
        <authorList>
            <person name="Katahira K."/>
            <person name="Gotou Y."/>
            <person name="Iida K."/>
            <person name="Ogura Y."/>
            <person name="Hayashi T."/>
        </authorList>
    </citation>
    <scope>NUCLEOTIDE SEQUENCE [LARGE SCALE GENOMIC DNA]</scope>
    <source>
        <strain evidence="3">JCM15654</strain>
    </source>
</reference>
<dbReference type="InterPro" id="IPR050378">
    <property type="entry name" value="Metallo-dep_Hydrolases_sf"/>
</dbReference>
<reference evidence="3" key="1">
    <citation type="journal article" date="2016" name="Genome Announc.">
        <title>Draft Genome Sequences of Five Rapidly Growing Mycobacterium Species, M. thermoresistibile, M. fortuitum subsp. acetamidolyticum, M. canariasense, M. brisbanense, and M. novocastrense.</title>
        <authorList>
            <person name="Katahira K."/>
            <person name="Ogura Y."/>
            <person name="Gotoh Y."/>
            <person name="Hayashi T."/>
        </authorList>
    </citation>
    <scope>NUCLEOTIDE SEQUENCE [LARGE SCALE GENOMIC DNA]</scope>
    <source>
        <strain evidence="3">JCM15654</strain>
    </source>
</reference>
<dbReference type="InterPro" id="IPR011059">
    <property type="entry name" value="Metal-dep_hydrolase_composite"/>
</dbReference>
<dbReference type="PANTHER" id="PTHR11647:SF1">
    <property type="entry name" value="COLLAPSIN RESPONSE MEDIATOR PROTEIN"/>
    <property type="match status" value="1"/>
</dbReference>
<dbReference type="SUPFAM" id="SSF51338">
    <property type="entry name" value="Composite domain of metallo-dependent hydrolases"/>
    <property type="match status" value="1"/>
</dbReference>
<dbReference type="Gene3D" id="3.20.20.140">
    <property type="entry name" value="Metal-dependent hydrolases"/>
    <property type="match status" value="1"/>
</dbReference>
<dbReference type="InterPro" id="IPR023100">
    <property type="entry name" value="D-aminoacylase_insert_dom_sf"/>
</dbReference>
<evidence type="ECO:0000313" key="2">
    <source>
        <dbReference type="EMBL" id="GAS88071.1"/>
    </source>
</evidence>
<keyword evidence="3" id="KW-1185">Reference proteome</keyword>
<dbReference type="GO" id="GO:0016812">
    <property type="term" value="F:hydrolase activity, acting on carbon-nitrogen (but not peptide) bonds, in cyclic amides"/>
    <property type="evidence" value="ECO:0007669"/>
    <property type="project" value="TreeGrafter"/>
</dbReference>
<dbReference type="CDD" id="cd01297">
    <property type="entry name" value="D-aminoacylase"/>
    <property type="match status" value="1"/>
</dbReference>
<dbReference type="Gene3D" id="3.30.1490.130">
    <property type="entry name" value="D-aminoacylase. Domain 3"/>
    <property type="match status" value="1"/>
</dbReference>
<organism evidence="2 3">
    <name type="scientific">Mycolicibacterium brisbanense</name>
    <dbReference type="NCBI Taxonomy" id="146020"/>
    <lineage>
        <taxon>Bacteria</taxon>
        <taxon>Bacillati</taxon>
        <taxon>Actinomycetota</taxon>
        <taxon>Actinomycetes</taxon>
        <taxon>Mycobacteriales</taxon>
        <taxon>Mycobacteriaceae</taxon>
        <taxon>Mycolicibacterium</taxon>
    </lineage>
</organism>
<dbReference type="GO" id="GO:0016811">
    <property type="term" value="F:hydrolase activity, acting on carbon-nitrogen (but not peptide) bonds, in linear amides"/>
    <property type="evidence" value="ECO:0007669"/>
    <property type="project" value="InterPro"/>
</dbReference>